<dbReference type="EMBL" id="CAJOBC010002942">
    <property type="protein sequence ID" value="CAF3759380.1"/>
    <property type="molecule type" value="Genomic_DNA"/>
</dbReference>
<gene>
    <name evidence="3" type="ORF">GPM918_LOCUS13064</name>
    <name evidence="2" type="ORF">OVA965_LOCUS8068</name>
    <name evidence="5" type="ORF">SRO942_LOCUS13064</name>
    <name evidence="4" type="ORF">TMI583_LOCUS8064</name>
</gene>
<sequence>MPNRHILYEDELKLKQRQLESTLQTVAKTLYYDRKLHPSIRKLIRANDSNLCPIRDIEQTSSTHEYMTSCMADLGKTRSGEIALGLANKPIYENDDDKDKYMIHVLPMYDVDIYKMRDRQIVRHYEEFLRQEVKNVSSVDDVLHHWRPIKIFTNKKDEKLVTIGYHDGKHENENPKQRLFDYFDNGPGKECKIDYLLYEKRNQRWPMIIDSAKYELIIGSETKPFYHQLFGMKYHVDINSFGIRNIPSYETIYAEALKLCNLEPASSIFLHYFCDIGVLPILASQNVKECYAYDPNNSAIQTCLLNQKLYPHTNEIKFDLCRSHENLKEKLDNIVKTLTKGTSLTCVFGPPRMGVDRATLKQIHHMASVLRQCESVDRLIVILKNLNSPTLHLLYTLSGGESNAQKIYGHPFKPVLCIPFDSNARTGHLPDICLKQFSLKFCFNYFCEFYPSMTSRLKMQKKLLQIFLLIPKLFKQYAIYDVKRNSFNFKKLLRRKKRFLFSSEFDANSLKDIINGFEQSNYDIDYYDNGKETESQVTIIAQRKTTEKKRKKTTKSTTIKAIVRSKHSSDTVFIIIIIVVLLVAIFLPIIIGGYIFYLNWSRQGRICKLVPIEFLAKDSISELTPSTSTQSSIIKTVIEE</sequence>
<dbReference type="EMBL" id="CAJOBA010002660">
    <property type="protein sequence ID" value="CAF3654558.1"/>
    <property type="molecule type" value="Genomic_DNA"/>
</dbReference>
<keyword evidence="1" id="KW-0812">Transmembrane</keyword>
<keyword evidence="1" id="KW-0472">Membrane</keyword>
<dbReference type="InterPro" id="IPR045850">
    <property type="entry name" value="TRM2_met"/>
</dbReference>
<feature type="transmembrane region" description="Helical" evidence="1">
    <location>
        <begin position="572"/>
        <end position="598"/>
    </location>
</feature>
<comment type="caution">
    <text evidence="3">The sequence shown here is derived from an EMBL/GenBank/DDBJ whole genome shotgun (WGS) entry which is preliminary data.</text>
</comment>
<keyword evidence="1" id="KW-1133">Transmembrane helix</keyword>
<evidence type="ECO:0000313" key="2">
    <source>
        <dbReference type="EMBL" id="CAF0869733.1"/>
    </source>
</evidence>
<dbReference type="EMBL" id="CAJNOQ010002942">
    <property type="protein sequence ID" value="CAF0987219.1"/>
    <property type="molecule type" value="Genomic_DNA"/>
</dbReference>
<dbReference type="GO" id="GO:0003723">
    <property type="term" value="F:RNA binding"/>
    <property type="evidence" value="ECO:0007669"/>
    <property type="project" value="TreeGrafter"/>
</dbReference>
<dbReference type="PANTHER" id="PTHR45904:SF2">
    <property type="entry name" value="TRNA (URACIL-5-)-METHYLTRANSFERASE HOMOLOG A"/>
    <property type="match status" value="1"/>
</dbReference>
<dbReference type="Proteomes" id="UP000681722">
    <property type="component" value="Unassembled WGS sequence"/>
</dbReference>
<name>A0A814FTX0_9BILA</name>
<evidence type="ECO:0000256" key="1">
    <source>
        <dbReference type="SAM" id="Phobius"/>
    </source>
</evidence>
<dbReference type="EMBL" id="CAJNOK010002659">
    <property type="protein sequence ID" value="CAF0869733.1"/>
    <property type="molecule type" value="Genomic_DNA"/>
</dbReference>
<dbReference type="SUPFAM" id="SSF53335">
    <property type="entry name" value="S-adenosyl-L-methionine-dependent methyltransferases"/>
    <property type="match status" value="1"/>
</dbReference>
<organism evidence="3 6">
    <name type="scientific">Didymodactylos carnosus</name>
    <dbReference type="NCBI Taxonomy" id="1234261"/>
    <lineage>
        <taxon>Eukaryota</taxon>
        <taxon>Metazoa</taxon>
        <taxon>Spiralia</taxon>
        <taxon>Gnathifera</taxon>
        <taxon>Rotifera</taxon>
        <taxon>Eurotatoria</taxon>
        <taxon>Bdelloidea</taxon>
        <taxon>Philodinida</taxon>
        <taxon>Philodinidae</taxon>
        <taxon>Didymodactylos</taxon>
    </lineage>
</organism>
<protein>
    <submittedName>
        <fullName evidence="3">Uncharacterized protein</fullName>
    </submittedName>
</protein>
<dbReference type="InterPro" id="IPR029063">
    <property type="entry name" value="SAM-dependent_MTases_sf"/>
</dbReference>
<reference evidence="3" key="1">
    <citation type="submission" date="2021-02" db="EMBL/GenBank/DDBJ databases">
        <authorList>
            <person name="Nowell W R."/>
        </authorList>
    </citation>
    <scope>NUCLEOTIDE SEQUENCE</scope>
</reference>
<evidence type="ECO:0000313" key="5">
    <source>
        <dbReference type="EMBL" id="CAF3759380.1"/>
    </source>
</evidence>
<dbReference type="Gene3D" id="3.40.50.150">
    <property type="entry name" value="Vaccinia Virus protein VP39"/>
    <property type="match status" value="1"/>
</dbReference>
<evidence type="ECO:0000313" key="4">
    <source>
        <dbReference type="EMBL" id="CAF3654558.1"/>
    </source>
</evidence>
<dbReference type="PANTHER" id="PTHR45904">
    <property type="entry name" value="TRNA (URACIL-5-)-METHYLTRANSFERASE"/>
    <property type="match status" value="1"/>
</dbReference>
<dbReference type="Proteomes" id="UP000663829">
    <property type="component" value="Unassembled WGS sequence"/>
</dbReference>
<dbReference type="Proteomes" id="UP000677228">
    <property type="component" value="Unassembled WGS sequence"/>
</dbReference>
<proteinExistence type="predicted"/>
<evidence type="ECO:0000313" key="3">
    <source>
        <dbReference type="EMBL" id="CAF0987219.1"/>
    </source>
</evidence>
<accession>A0A814FTX0</accession>
<dbReference type="AlphaFoldDB" id="A0A814FTX0"/>
<dbReference type="OrthoDB" id="10250660at2759"/>
<keyword evidence="6" id="KW-1185">Reference proteome</keyword>
<dbReference type="Proteomes" id="UP000682733">
    <property type="component" value="Unassembled WGS sequence"/>
</dbReference>
<dbReference type="Gene3D" id="2.40.50.1070">
    <property type="match status" value="1"/>
</dbReference>
<evidence type="ECO:0000313" key="6">
    <source>
        <dbReference type="Proteomes" id="UP000663829"/>
    </source>
</evidence>